<organism evidence="1 2">
    <name type="scientific">Pseudomonas paraeruginosa</name>
    <dbReference type="NCBI Taxonomy" id="2994495"/>
    <lineage>
        <taxon>Bacteria</taxon>
        <taxon>Pseudomonadati</taxon>
        <taxon>Pseudomonadota</taxon>
        <taxon>Gammaproteobacteria</taxon>
        <taxon>Pseudomonadales</taxon>
        <taxon>Pseudomonadaceae</taxon>
        <taxon>Pseudomonas</taxon>
    </lineage>
</organism>
<evidence type="ECO:0000313" key="1">
    <source>
        <dbReference type="EMBL" id="AVK07583.1"/>
    </source>
</evidence>
<name>A0A2R3J0C3_9PSED</name>
<gene>
    <name evidence="1" type="ORF">CSB93_4583</name>
</gene>
<keyword evidence="2" id="KW-1185">Reference proteome</keyword>
<proteinExistence type="predicted"/>
<accession>A0A2R3J0C3</accession>
<dbReference type="EMBL" id="CP027169">
    <property type="protein sequence ID" value="AVK07583.1"/>
    <property type="molecule type" value="Genomic_DNA"/>
</dbReference>
<evidence type="ECO:0000313" key="2">
    <source>
        <dbReference type="Proteomes" id="UP000238390"/>
    </source>
</evidence>
<protein>
    <submittedName>
        <fullName evidence="1">Uncharacterized protein</fullName>
    </submittedName>
</protein>
<dbReference type="AlphaFoldDB" id="A0A2R3J0C3"/>
<reference evidence="1 2" key="1">
    <citation type="submission" date="2018-02" db="EMBL/GenBank/DDBJ databases">
        <title>FDA/CDC Antimicrobial Resistant Isolate Bank Genome Sequencing.</title>
        <authorList>
            <person name="Benahmed F.H."/>
            <person name="Lutgring J.D."/>
            <person name="Yoo B."/>
            <person name="Machado M."/>
            <person name="Brown A."/>
            <person name="McAllister G."/>
            <person name="Perry A."/>
            <person name="Halpin A.L."/>
            <person name="Vavikolanu K."/>
            <person name="Ott S."/>
            <person name="Zhao X."/>
            <person name="Tallon L.J."/>
            <person name="Sadzewicz L."/>
            <person name="Aluvathingal J."/>
            <person name="Nadendla S."/>
            <person name="Voskania-kordi A."/>
            <person name="Simonyan V."/>
            <person name="Patel J."/>
            <person name="Shawar R.M."/>
        </authorList>
    </citation>
    <scope>NUCLEOTIDE SEQUENCE [LARGE SCALE GENOMIC DNA]</scope>
    <source>
        <strain evidence="1 2">AR_0356</strain>
    </source>
</reference>
<sequence>MSVTDAQLKQNTAFALGLEQDEFVISNRVDSGIKSSYTVKTKDGRQYNCYVEGMISFFGRSVSDAVCSEKGKPVGNPFMR</sequence>
<dbReference type="Proteomes" id="UP000238390">
    <property type="component" value="Chromosome"/>
</dbReference>